<reference evidence="2" key="1">
    <citation type="submission" date="2016-06" db="EMBL/GenBank/DDBJ databases">
        <title>Parallel loss of symbiosis genes in relatives of nitrogen-fixing non-legume Parasponia.</title>
        <authorList>
            <person name="Van Velzen R."/>
            <person name="Holmer R."/>
            <person name="Bu F."/>
            <person name="Rutten L."/>
            <person name="Van Zeijl A."/>
            <person name="Liu W."/>
            <person name="Santuari L."/>
            <person name="Cao Q."/>
            <person name="Sharma T."/>
            <person name="Shen D."/>
            <person name="Roswanjaya Y."/>
            <person name="Wardhani T."/>
            <person name="Kalhor M.S."/>
            <person name="Jansen J."/>
            <person name="Van den Hoogen J."/>
            <person name="Gungor B."/>
            <person name="Hartog M."/>
            <person name="Hontelez J."/>
            <person name="Verver J."/>
            <person name="Yang W.-C."/>
            <person name="Schijlen E."/>
            <person name="Repin R."/>
            <person name="Schilthuizen M."/>
            <person name="Schranz E."/>
            <person name="Heidstra R."/>
            <person name="Miyata K."/>
            <person name="Fedorova E."/>
            <person name="Kohlen W."/>
            <person name="Bisseling T."/>
            <person name="Smit S."/>
            <person name="Geurts R."/>
        </authorList>
    </citation>
    <scope>NUCLEOTIDE SEQUENCE [LARGE SCALE GENOMIC DNA]</scope>
    <source>
        <strain evidence="2">cv. WU1-14</strain>
    </source>
</reference>
<feature type="non-terminal residue" evidence="1">
    <location>
        <position position="1"/>
    </location>
</feature>
<sequence>TDRLTCISLRPTDQSSLFYSLSLIPFLTASPATFSSSLTLSLFNAPAAARSCEALTPSIFVARTKNIDLLEALSVGASFSLAVHVSLNRR</sequence>
<accession>A0A2P5AJB8</accession>
<dbReference type="EMBL" id="JXTB01000560">
    <property type="protein sequence ID" value="PON36645.1"/>
    <property type="molecule type" value="Genomic_DNA"/>
</dbReference>
<gene>
    <name evidence="1" type="ORF">PanWU01x14_326510</name>
</gene>
<name>A0A2P5AJB8_PARAD</name>
<proteinExistence type="predicted"/>
<evidence type="ECO:0000313" key="1">
    <source>
        <dbReference type="EMBL" id="PON36645.1"/>
    </source>
</evidence>
<keyword evidence="2" id="KW-1185">Reference proteome</keyword>
<comment type="caution">
    <text evidence="1">The sequence shown here is derived from an EMBL/GenBank/DDBJ whole genome shotgun (WGS) entry which is preliminary data.</text>
</comment>
<protein>
    <submittedName>
        <fullName evidence="1">Uncharacterized protein</fullName>
    </submittedName>
</protein>
<organism evidence="1 2">
    <name type="scientific">Parasponia andersonii</name>
    <name type="common">Sponia andersonii</name>
    <dbReference type="NCBI Taxonomy" id="3476"/>
    <lineage>
        <taxon>Eukaryota</taxon>
        <taxon>Viridiplantae</taxon>
        <taxon>Streptophyta</taxon>
        <taxon>Embryophyta</taxon>
        <taxon>Tracheophyta</taxon>
        <taxon>Spermatophyta</taxon>
        <taxon>Magnoliopsida</taxon>
        <taxon>eudicotyledons</taxon>
        <taxon>Gunneridae</taxon>
        <taxon>Pentapetalae</taxon>
        <taxon>rosids</taxon>
        <taxon>fabids</taxon>
        <taxon>Rosales</taxon>
        <taxon>Cannabaceae</taxon>
        <taxon>Parasponia</taxon>
    </lineage>
</organism>
<dbReference type="Proteomes" id="UP000237105">
    <property type="component" value="Unassembled WGS sequence"/>
</dbReference>
<dbReference type="AlphaFoldDB" id="A0A2P5AJB8"/>
<evidence type="ECO:0000313" key="2">
    <source>
        <dbReference type="Proteomes" id="UP000237105"/>
    </source>
</evidence>